<dbReference type="PANTHER" id="PTHR31912">
    <property type="entry name" value="IP13529P"/>
    <property type="match status" value="1"/>
</dbReference>
<name>A0ABR1K4P8_9AGAR</name>
<proteinExistence type="predicted"/>
<keyword evidence="2" id="KW-1185">Reference proteome</keyword>
<comment type="caution">
    <text evidence="1">The sequence shown here is derived from an EMBL/GenBank/DDBJ whole genome shotgun (WGS) entry which is preliminary data.</text>
</comment>
<evidence type="ECO:0000313" key="1">
    <source>
        <dbReference type="EMBL" id="KAK7471306.1"/>
    </source>
</evidence>
<dbReference type="EMBL" id="JBANRG010000002">
    <property type="protein sequence ID" value="KAK7471306.1"/>
    <property type="molecule type" value="Genomic_DNA"/>
</dbReference>
<dbReference type="PANTHER" id="PTHR31912:SF34">
    <property type="entry name" value="NOTOCHORD-RELATED PROTEIN"/>
    <property type="match status" value="1"/>
</dbReference>
<evidence type="ECO:0000313" key="2">
    <source>
        <dbReference type="Proteomes" id="UP001498398"/>
    </source>
</evidence>
<dbReference type="Proteomes" id="UP001498398">
    <property type="component" value="Unassembled WGS sequence"/>
</dbReference>
<accession>A0ABR1K4P8</accession>
<organism evidence="1 2">
    <name type="scientific">Marasmiellus scandens</name>
    <dbReference type="NCBI Taxonomy" id="2682957"/>
    <lineage>
        <taxon>Eukaryota</taxon>
        <taxon>Fungi</taxon>
        <taxon>Dikarya</taxon>
        <taxon>Basidiomycota</taxon>
        <taxon>Agaricomycotina</taxon>
        <taxon>Agaricomycetes</taxon>
        <taxon>Agaricomycetidae</taxon>
        <taxon>Agaricales</taxon>
        <taxon>Marasmiineae</taxon>
        <taxon>Omphalotaceae</taxon>
        <taxon>Marasmiellus</taxon>
    </lineage>
</organism>
<gene>
    <name evidence="1" type="ORF">VKT23_002715</name>
</gene>
<protein>
    <submittedName>
        <fullName evidence="1">Uncharacterized protein</fullName>
    </submittedName>
</protein>
<reference evidence="1 2" key="1">
    <citation type="submission" date="2024-01" db="EMBL/GenBank/DDBJ databases">
        <title>A draft genome for the cacao thread blight pathogen Marasmiellus scandens.</title>
        <authorList>
            <person name="Baruah I.K."/>
            <person name="Leung J."/>
            <person name="Bukari Y."/>
            <person name="Amoako-Attah I."/>
            <person name="Meinhardt L.W."/>
            <person name="Bailey B.A."/>
            <person name="Cohen S.P."/>
        </authorList>
    </citation>
    <scope>NUCLEOTIDE SEQUENCE [LARGE SCALE GENOMIC DNA]</scope>
    <source>
        <strain evidence="1 2">GH-19</strain>
    </source>
</reference>
<sequence>MTGGTEATKETKDVYEALYHPGQPRNNEQSIQILEAQLCHACQGNSDTIKTMSTWTGIKDKITQFWIDQLLEKFSQLRQIQILDKDTRAAELNDQAVKGDECKAVVEKIRQNIGEELWQWLVKQPQSSYEKLKEDDRMHCGLNQDTPVENLHTWLLGNKKYVWHKTNQPWTKEQDETLAIRLQSSAFDSLTTPQPRAAYLIKYKNSLIGKHFKILQQLGVFHVYGLCSPDIFALWKASGELGALLWFPEIHDMETYLKDLQVLIDNLLDAWAKVNPRRIITKIKLHALVHLPEDIRRFSPSVIFATEIFECFNAIFRTCSILSNHLAPSRDIADSMTGMERFKHMVSGGFWKDKESGSYIQGSLKVREFLLKNSEMQRRLGWVSHNVVPGQFRRLPRQKRIRQTWDQVAQYCVPLKSGFADDLSALEWELCTLVIAQSTDCCKVDSWVFF</sequence>